<comment type="subcellular location">
    <subcellularLocation>
        <location evidence="2">Cell membrane</location>
        <topology evidence="2">Lipid-anchor</topology>
    </subcellularLocation>
</comment>
<dbReference type="PANTHER" id="PTHR30570">
    <property type="entry name" value="PERIPLASMIC PHOSPHATE BINDING COMPONENT OF PHOSPHATE ABC TRANSPORTER"/>
    <property type="match status" value="1"/>
</dbReference>
<evidence type="ECO:0000256" key="8">
    <source>
        <dbReference type="ARBA" id="ARBA00023288"/>
    </source>
</evidence>
<evidence type="ECO:0000256" key="4">
    <source>
        <dbReference type="ARBA" id="ARBA00011529"/>
    </source>
</evidence>
<evidence type="ECO:0000256" key="1">
    <source>
        <dbReference type="ARBA" id="ARBA00002841"/>
    </source>
</evidence>
<dbReference type="InterPro" id="IPR050811">
    <property type="entry name" value="Phosphate_ABC_transporter"/>
</dbReference>
<feature type="domain" description="PBP" evidence="10">
    <location>
        <begin position="186"/>
        <end position="297"/>
    </location>
</feature>
<comment type="subunit">
    <text evidence="4">The complex is composed of two ATP-binding proteins (PstB), two transmembrane proteins (PstC and PstA) and a solute-binding protein (PstS).</text>
</comment>
<dbReference type="Gene3D" id="3.40.190.10">
    <property type="entry name" value="Periplasmic binding protein-like II"/>
    <property type="match status" value="2"/>
</dbReference>
<evidence type="ECO:0000259" key="10">
    <source>
        <dbReference type="Pfam" id="PF12849"/>
    </source>
</evidence>
<dbReference type="Proteomes" id="UP000824091">
    <property type="component" value="Unassembled WGS sequence"/>
</dbReference>
<evidence type="ECO:0000256" key="6">
    <source>
        <dbReference type="ARBA" id="ARBA00022729"/>
    </source>
</evidence>
<dbReference type="GO" id="GO:0006817">
    <property type="term" value="P:phosphate ion transport"/>
    <property type="evidence" value="ECO:0007669"/>
    <property type="project" value="UniProtKB-KW"/>
</dbReference>
<keyword evidence="5" id="KW-0592">Phosphate transport</keyword>
<accession>A0A9D1I5V8</accession>
<reference evidence="11" key="2">
    <citation type="journal article" date="2021" name="PeerJ">
        <title>Extensive microbial diversity within the chicken gut microbiome revealed by metagenomics and culture.</title>
        <authorList>
            <person name="Gilroy R."/>
            <person name="Ravi A."/>
            <person name="Getino M."/>
            <person name="Pursley I."/>
            <person name="Horton D.L."/>
            <person name="Alikhan N.F."/>
            <person name="Baker D."/>
            <person name="Gharbi K."/>
            <person name="Hall N."/>
            <person name="Watson M."/>
            <person name="Adriaenssens E.M."/>
            <person name="Foster-Nyarko E."/>
            <person name="Jarju S."/>
            <person name="Secka A."/>
            <person name="Antonio M."/>
            <person name="Oren A."/>
            <person name="Chaudhuri R.R."/>
            <person name="La Ragione R."/>
            <person name="Hildebrand F."/>
            <person name="Pallen M.J."/>
        </authorList>
    </citation>
    <scope>NUCLEOTIDE SEQUENCE</scope>
    <source>
        <strain evidence="11">11300</strain>
    </source>
</reference>
<feature type="signal peptide" evidence="9">
    <location>
        <begin position="1"/>
        <end position="21"/>
    </location>
</feature>
<proteinExistence type="inferred from homology"/>
<reference evidence="11" key="1">
    <citation type="submission" date="2020-10" db="EMBL/GenBank/DDBJ databases">
        <authorList>
            <person name="Gilroy R."/>
        </authorList>
    </citation>
    <scope>NUCLEOTIDE SEQUENCE</scope>
    <source>
        <strain evidence="11">11300</strain>
    </source>
</reference>
<keyword evidence="5" id="KW-0813">Transport</keyword>
<dbReference type="SUPFAM" id="SSF53850">
    <property type="entry name" value="Periplasmic binding protein-like II"/>
    <property type="match status" value="2"/>
</dbReference>
<dbReference type="InterPro" id="IPR024370">
    <property type="entry name" value="PBP_domain"/>
</dbReference>
<dbReference type="PANTHER" id="PTHR30570:SF1">
    <property type="entry name" value="PHOSPHATE-BINDING PROTEIN PSTS"/>
    <property type="match status" value="1"/>
</dbReference>
<dbReference type="AlphaFoldDB" id="A0A9D1I5V8"/>
<evidence type="ECO:0000256" key="2">
    <source>
        <dbReference type="ARBA" id="ARBA00004193"/>
    </source>
</evidence>
<comment type="caution">
    <text evidence="11">The sequence shown here is derived from an EMBL/GenBank/DDBJ whole genome shotgun (WGS) entry which is preliminary data.</text>
</comment>
<dbReference type="PROSITE" id="PS51257">
    <property type="entry name" value="PROKAR_LIPOPROTEIN"/>
    <property type="match status" value="1"/>
</dbReference>
<feature type="domain" description="PBP" evidence="10">
    <location>
        <begin position="41"/>
        <end position="162"/>
    </location>
</feature>
<comment type="similarity">
    <text evidence="3">Belongs to the PstS family.</text>
</comment>
<dbReference type="GO" id="GO:0005886">
    <property type="term" value="C:plasma membrane"/>
    <property type="evidence" value="ECO:0007669"/>
    <property type="project" value="UniProtKB-SubCell"/>
</dbReference>
<evidence type="ECO:0000256" key="7">
    <source>
        <dbReference type="ARBA" id="ARBA00023139"/>
    </source>
</evidence>
<evidence type="ECO:0000256" key="9">
    <source>
        <dbReference type="SAM" id="SignalP"/>
    </source>
</evidence>
<keyword evidence="6 9" id="KW-0732">Signal</keyword>
<evidence type="ECO:0000313" key="11">
    <source>
        <dbReference type="EMBL" id="HIU27480.1"/>
    </source>
</evidence>
<protein>
    <submittedName>
        <fullName evidence="11">Substrate-binding domain-containing protein</fullName>
    </submittedName>
</protein>
<comment type="function">
    <text evidence="1">Part of the ABC transporter complex PstSACB involved in phosphate import.</text>
</comment>
<keyword evidence="8" id="KW-0449">Lipoprotein</keyword>
<dbReference type="Pfam" id="PF12849">
    <property type="entry name" value="PBP_like_2"/>
    <property type="match status" value="2"/>
</dbReference>
<name>A0A9D1I5V8_9FIRM</name>
<keyword evidence="7" id="KW-0564">Palmitate</keyword>
<dbReference type="EMBL" id="DVMO01000055">
    <property type="protein sequence ID" value="HIU27480.1"/>
    <property type="molecule type" value="Genomic_DNA"/>
</dbReference>
<evidence type="ECO:0000256" key="5">
    <source>
        <dbReference type="ARBA" id="ARBA00022592"/>
    </source>
</evidence>
<organism evidence="11 12">
    <name type="scientific">Candidatus Fimisoma avicola</name>
    <dbReference type="NCBI Taxonomy" id="2840826"/>
    <lineage>
        <taxon>Bacteria</taxon>
        <taxon>Bacillati</taxon>
        <taxon>Bacillota</taxon>
        <taxon>Clostridia</taxon>
        <taxon>Eubacteriales</taxon>
        <taxon>Candidatus Fimisoma</taxon>
    </lineage>
</organism>
<evidence type="ECO:0000256" key="3">
    <source>
        <dbReference type="ARBA" id="ARBA00008725"/>
    </source>
</evidence>
<sequence>MKKTKKFIALGLVAIMSLAMFTGCSNSDGGDAAGGDFDTSSEIGVLTREDGSGTRSAFIELFGIEQEDENGETVDMTTTSAATTNSTSVMMTTVAGDLYSIGYISLGSLNDTVKAIQIDGVDATAENVENGTYPVSRPFNIAYKEGSLSEVAQDFVNYIMSADGQAVIEEEGYIPVSDAEAYTASGLTGEVVLHGSSSVTPVMEKLAESYMALNEGVTVTVQQSDSSTGMTDAIEGTCDIGMASRAVKDEELSQGLTSTTIAMDGIAVIVNNDSPVTGLTTEQVRDIFTGALTVWSDVISE</sequence>
<gene>
    <name evidence="11" type="ORF">IAD16_03720</name>
</gene>
<evidence type="ECO:0000313" key="12">
    <source>
        <dbReference type="Proteomes" id="UP000824091"/>
    </source>
</evidence>
<feature type="chain" id="PRO_5038364014" evidence="9">
    <location>
        <begin position="22"/>
        <end position="301"/>
    </location>
</feature>